<comment type="caution">
    <text evidence="1">The sequence shown here is derived from an EMBL/GenBank/DDBJ whole genome shotgun (WGS) entry which is preliminary data.</text>
</comment>
<evidence type="ECO:0000313" key="2">
    <source>
        <dbReference type="Proteomes" id="UP000034923"/>
    </source>
</evidence>
<sequence>MQKNTLKNKKIRKYILTILTILVFIVGIGILSTNNVFAGDCSCYGYNYCGSAFDDGGGCSFGSETQYPSYDACGGTTSIGSYCDSPEAPVITISANPNPIPYNTASAIIWSSTNATSCFATDDWSGSKPISGIDSTGNLTSEKTYGITCSRPGASNAKSVTVSVDLSTIPNGTNTYSNLYVTTLEAEDITYTTAKLLGAGGDLMANPTLPMTAYFRYSKKDISPIYCNDIYGTNMVSTKDIKLSDIGTTRIEYIPALGKNVSSKPFSQNITNLTPDTKYYYCAIISNKENIAYGGSNIVMDFRTSSYKTTIRTSGATSVGSDSAKLNGSYNSIENVTTYFEYKKATASGEAPLAWEKLESSIEVHNKQRNPNGIYEANVSGNINFTLTGLAPVTKYQFRAVATTSSGAERKTIYGTTLSFTTSPIPKTIVRTNYATGIRSDSARLNGSYSSIETVTTYFQYKEILSEEVSSVWKWKNAGQNIHNIGTSKSLFGNINFDLTGLTPVTKYQFRAVATTNSGETFYGSILSFKTNPVSSASFCIYPKVYSFITNGCVDGSDSGVGTCYDGIQNGTETGIDTGGRCGTLLDGSCYDKIKNGMWHSSRWQLL</sequence>
<gene>
    <name evidence="1" type="ORF">UR70_C0004G0025</name>
</gene>
<evidence type="ECO:0000313" key="1">
    <source>
        <dbReference type="EMBL" id="KKP72782.1"/>
    </source>
</evidence>
<evidence type="ECO:0008006" key="3">
    <source>
        <dbReference type="Google" id="ProtNLM"/>
    </source>
</evidence>
<dbReference type="SUPFAM" id="SSF49265">
    <property type="entry name" value="Fibronectin type III"/>
    <property type="match status" value="1"/>
</dbReference>
<accession>A0A0G0F076</accession>
<dbReference type="InterPro" id="IPR036116">
    <property type="entry name" value="FN3_sf"/>
</dbReference>
<protein>
    <recommendedName>
        <fullName evidence="3">Fibronectin type III domain protein</fullName>
    </recommendedName>
</protein>
<name>A0A0G0F076_9BACT</name>
<dbReference type="EMBL" id="LBQE01000004">
    <property type="protein sequence ID" value="KKP72782.1"/>
    <property type="molecule type" value="Genomic_DNA"/>
</dbReference>
<dbReference type="AlphaFoldDB" id="A0A0G0F076"/>
<organism evidence="1 2">
    <name type="scientific">Candidatus Nomurabacteria bacterium GW2011_GWB1_35_20</name>
    <dbReference type="NCBI Taxonomy" id="1618740"/>
    <lineage>
        <taxon>Bacteria</taxon>
        <taxon>Candidatus Nomuraibacteriota</taxon>
    </lineage>
</organism>
<dbReference type="Proteomes" id="UP000034923">
    <property type="component" value="Unassembled WGS sequence"/>
</dbReference>
<proteinExistence type="predicted"/>
<reference evidence="1 2" key="1">
    <citation type="journal article" date="2015" name="Nature">
        <title>rRNA introns, odd ribosomes, and small enigmatic genomes across a large radiation of phyla.</title>
        <authorList>
            <person name="Brown C.T."/>
            <person name="Hug L.A."/>
            <person name="Thomas B.C."/>
            <person name="Sharon I."/>
            <person name="Castelle C.J."/>
            <person name="Singh A."/>
            <person name="Wilkins M.J."/>
            <person name="Williams K.H."/>
            <person name="Banfield J.F."/>
        </authorList>
    </citation>
    <scope>NUCLEOTIDE SEQUENCE [LARGE SCALE GENOMIC DNA]</scope>
</reference>